<proteinExistence type="predicted"/>
<dbReference type="EMBL" id="AGQR02002605">
    <property type="protein sequence ID" value="PIL98783.1"/>
    <property type="molecule type" value="Genomic_DNA"/>
</dbReference>
<dbReference type="Proteomes" id="UP000236343">
    <property type="component" value="Unassembled WGS sequence"/>
</dbReference>
<reference evidence="1 2" key="1">
    <citation type="journal article" date="2016" name="Nat. Commun.">
        <title>Local admixture of amplified and diversified secreted pathogenesis determinants shapes mosaic Toxoplasma gondii genomes.</title>
        <authorList>
            <person name="Lorenzi H."/>
            <person name="Khan A."/>
            <person name="Behnke M.S."/>
            <person name="Namasivayam S."/>
            <person name="Swapna L.S."/>
            <person name="Hadjithomas M."/>
            <person name="Karamycheva S."/>
            <person name="Pinney D."/>
            <person name="Brunk B.P."/>
            <person name="Ajioka J.W."/>
            <person name="Ajzenberg D."/>
            <person name="Boothroyd J.C."/>
            <person name="Boyle J.P."/>
            <person name="Darde M.L."/>
            <person name="Diaz-Miranda M.A."/>
            <person name="Dubey J.P."/>
            <person name="Fritz H.M."/>
            <person name="Gennari S.M."/>
            <person name="Gregory B.D."/>
            <person name="Kim K."/>
            <person name="Saeij J.P."/>
            <person name="Su C."/>
            <person name="White M.W."/>
            <person name="Zhu X.Q."/>
            <person name="Howe D.K."/>
            <person name="Rosenthal B.M."/>
            <person name="Grigg M.E."/>
            <person name="Parkinson J."/>
            <person name="Liu L."/>
            <person name="Kissinger J.C."/>
            <person name="Roos D.S."/>
            <person name="Sibley L.D."/>
        </authorList>
    </citation>
    <scope>NUCLEOTIDE SEQUENCE [LARGE SCALE GENOMIC DNA]</scope>
    <source>
        <strain evidence="1 2">COUG</strain>
    </source>
</reference>
<protein>
    <submittedName>
        <fullName evidence="1">Uncharacterized protein</fullName>
    </submittedName>
</protein>
<accession>A0A2G8XUT7</accession>
<dbReference type="AlphaFoldDB" id="A0A2G8XUT7"/>
<dbReference type="VEuPathDB" id="ToxoDB:TGCOUG_221275"/>
<name>A0A2G8XUT7_TOXGO</name>
<gene>
    <name evidence="1" type="ORF">TGCOUG_221275</name>
</gene>
<evidence type="ECO:0000313" key="2">
    <source>
        <dbReference type="Proteomes" id="UP000236343"/>
    </source>
</evidence>
<organism evidence="1 2">
    <name type="scientific">Toxoplasma gondii COUG</name>
    <dbReference type="NCBI Taxonomy" id="1074873"/>
    <lineage>
        <taxon>Eukaryota</taxon>
        <taxon>Sar</taxon>
        <taxon>Alveolata</taxon>
        <taxon>Apicomplexa</taxon>
        <taxon>Conoidasida</taxon>
        <taxon>Coccidia</taxon>
        <taxon>Eucoccidiorida</taxon>
        <taxon>Eimeriorina</taxon>
        <taxon>Sarcocystidae</taxon>
        <taxon>Toxoplasma</taxon>
    </lineage>
</organism>
<evidence type="ECO:0000313" key="1">
    <source>
        <dbReference type="EMBL" id="PIL98783.1"/>
    </source>
</evidence>
<comment type="caution">
    <text evidence="1">The sequence shown here is derived from an EMBL/GenBank/DDBJ whole genome shotgun (WGS) entry which is preliminary data.</text>
</comment>
<sequence length="146" mass="16216">MRVKSSKWMSSLVHGHLEKAGGLSQQNMHVVMSSLSSMVECSVIPLKWKSCRGRARKTDLVRCHSFATSVSVKLLVRRSLKRQRGECLRRQFDTSKAVVYPPEICQPVSGTMKLSLQLNKCAILMHSALFSSLNLSKLGVSNALSL</sequence>